<protein>
    <submittedName>
        <fullName evidence="4">Malic enzyme</fullName>
    </submittedName>
</protein>
<reference evidence="4" key="2">
    <citation type="submission" date="2004-08" db="EMBL/GenBank/DDBJ databases">
        <authorList>
            <person name="Putnam N."/>
            <person name="Detter J.C."/>
            <person name="Richardson P.M."/>
            <person name="Rokhsar D."/>
        </authorList>
    </citation>
    <scope>NUCLEOTIDE SEQUENCE</scope>
</reference>
<dbReference type="SMART" id="SM00919">
    <property type="entry name" value="Malic_M"/>
    <property type="match status" value="1"/>
</dbReference>
<name>Q64B00_UNCAG</name>
<dbReference type="Pfam" id="PF00390">
    <property type="entry name" value="malic"/>
    <property type="match status" value="1"/>
</dbReference>
<dbReference type="InterPro" id="IPR012301">
    <property type="entry name" value="Malic_N_dom"/>
</dbReference>
<dbReference type="GO" id="GO:0016616">
    <property type="term" value="F:oxidoreductase activity, acting on the CH-OH group of donors, NAD or NADP as acceptor"/>
    <property type="evidence" value="ECO:0007669"/>
    <property type="project" value="InterPro"/>
</dbReference>
<feature type="domain" description="Malic enzyme NAD-binding" evidence="2">
    <location>
        <begin position="181"/>
        <end position="414"/>
    </location>
</feature>
<dbReference type="Gene3D" id="3.40.50.10380">
    <property type="entry name" value="Malic enzyme, N-terminal domain"/>
    <property type="match status" value="1"/>
</dbReference>
<sequence length="455" mass="49601">MENEVKKNNSELIEEEGVKKTEKLQMEAVRQHSSYAGKIQIMPKCSIHSLDDFAVYYTPGVAGPCKIIEKEKEKAYELTNKWNTVAVISDGTRVLGLGDIGPEAGLPVMEGKALLFKYLGGVDAIPICLDTKNAEEIIQAVKWLQPSFGGINLEDIANPKCFQILDTLREEMEIPVWHDDQQGTAAVTLTGLTNALKIVGKKLEDARIAFIGAGAANVAISRVLFSAGVKPRNCIVADSKGILHTGRKDIEERKDEYRDKWRLCRITNPEGITGGMDIALKDVDVCLALSKPGPGVIKPEWVNTMNEAAIVFACANPVPEIWPQEAKEAGAEIVATGRSDFANQVNNSIGFPGIFRGALDVRAKTITDEMCIAAANALALFAQKRGINEDYIIPTMEDSEAFVEEAVAVGLQAQKDGVARLNISSKELYHKAESIISNAQKSTSLLMKEKLIPSY</sequence>
<evidence type="ECO:0000256" key="1">
    <source>
        <dbReference type="ARBA" id="ARBA00023002"/>
    </source>
</evidence>
<evidence type="ECO:0000259" key="2">
    <source>
        <dbReference type="SMART" id="SM00919"/>
    </source>
</evidence>
<dbReference type="PANTHER" id="PTHR43237:SF4">
    <property type="entry name" value="NADP-DEPENDENT MALIC ENZYME"/>
    <property type="match status" value="1"/>
</dbReference>
<evidence type="ECO:0000313" key="4">
    <source>
        <dbReference type="EMBL" id="AAU83427.1"/>
    </source>
</evidence>
<accession>Q64B00</accession>
<dbReference type="GO" id="GO:0004470">
    <property type="term" value="F:malic enzyme activity"/>
    <property type="evidence" value="ECO:0007669"/>
    <property type="project" value="InterPro"/>
</dbReference>
<dbReference type="SUPFAM" id="SSF51735">
    <property type="entry name" value="NAD(P)-binding Rossmann-fold domains"/>
    <property type="match status" value="1"/>
</dbReference>
<dbReference type="InterPro" id="IPR037062">
    <property type="entry name" value="Malic_N_dom_sf"/>
</dbReference>
<dbReference type="InterPro" id="IPR012302">
    <property type="entry name" value="Malic_NAD-bd"/>
</dbReference>
<dbReference type="PANTHER" id="PTHR43237">
    <property type="entry name" value="NADP-DEPENDENT MALIC ENZYME"/>
    <property type="match status" value="1"/>
</dbReference>
<dbReference type="InterPro" id="IPR045213">
    <property type="entry name" value="Malic_NAD-bd_bact_type"/>
</dbReference>
<dbReference type="Pfam" id="PF03949">
    <property type="entry name" value="Malic_M"/>
    <property type="match status" value="1"/>
</dbReference>
<dbReference type="SUPFAM" id="SSF53223">
    <property type="entry name" value="Aminoacid dehydrogenase-like, N-terminal domain"/>
    <property type="match status" value="1"/>
</dbReference>
<gene>
    <name evidence="4" type="ORF">GZ28B8_23</name>
</gene>
<dbReference type="Gene3D" id="3.40.50.720">
    <property type="entry name" value="NAD(P)-binding Rossmann-like Domain"/>
    <property type="match status" value="1"/>
</dbReference>
<feature type="domain" description="Malic enzyme N-terminal" evidence="3">
    <location>
        <begin position="36"/>
        <end position="169"/>
    </location>
</feature>
<keyword evidence="1" id="KW-0560">Oxidoreductase</keyword>
<dbReference type="InterPro" id="IPR046346">
    <property type="entry name" value="Aminoacid_DH-like_N_sf"/>
</dbReference>
<dbReference type="CDD" id="cd05311">
    <property type="entry name" value="NAD_bind_2_malic_enz"/>
    <property type="match status" value="1"/>
</dbReference>
<dbReference type="GO" id="GO:0051287">
    <property type="term" value="F:NAD binding"/>
    <property type="evidence" value="ECO:0007669"/>
    <property type="project" value="InterPro"/>
</dbReference>
<dbReference type="AlphaFoldDB" id="Q64B00"/>
<dbReference type="SMART" id="SM01274">
    <property type="entry name" value="malic"/>
    <property type="match status" value="1"/>
</dbReference>
<dbReference type="InterPro" id="IPR036291">
    <property type="entry name" value="NAD(P)-bd_dom_sf"/>
</dbReference>
<proteinExistence type="predicted"/>
<dbReference type="EMBL" id="AY714849">
    <property type="protein sequence ID" value="AAU83427.1"/>
    <property type="molecule type" value="Genomic_DNA"/>
</dbReference>
<evidence type="ECO:0000259" key="3">
    <source>
        <dbReference type="SMART" id="SM01274"/>
    </source>
</evidence>
<dbReference type="InterPro" id="IPR051674">
    <property type="entry name" value="Malate_Decarboxylase"/>
</dbReference>
<reference evidence="4" key="1">
    <citation type="journal article" date="2004" name="Science">
        <title>Reverse methanogenesis: testing the hypothesis with environmental genomics.</title>
        <authorList>
            <person name="Hallam S.J."/>
            <person name="Putnam N."/>
            <person name="Preston C.M."/>
            <person name="Detter J.C."/>
            <person name="Rokhsar D."/>
            <person name="Richardson P.M."/>
            <person name="DeLong E.F."/>
        </authorList>
    </citation>
    <scope>NUCLEOTIDE SEQUENCE</scope>
</reference>
<organism evidence="4">
    <name type="scientific">Uncultured archaeon GZfos26G2</name>
    <dbReference type="NCBI Taxonomy" id="3386331"/>
    <lineage>
        <taxon>Archaea</taxon>
        <taxon>Methanobacteriati</taxon>
        <taxon>Methanobacteriota</taxon>
        <taxon>Stenosarchaea group</taxon>
        <taxon>Methanomicrobia</taxon>
        <taxon>Candidatus Methanophagales</taxon>
        <taxon>Candidatus Methanophagaceae</taxon>
        <taxon>Candidatus Methanophaga</taxon>
    </lineage>
</organism>